<dbReference type="AlphaFoldDB" id="A0A2Z6MRG1"/>
<protein>
    <submittedName>
        <fullName evidence="1">Uncharacterized protein</fullName>
    </submittedName>
</protein>
<reference evidence="2" key="1">
    <citation type="journal article" date="2017" name="Front. Plant Sci.">
        <title>Climate Clever Clovers: New Paradigm to Reduce the Environmental Footprint of Ruminants by Breeding Low Methanogenic Forages Utilizing Haplotype Variation.</title>
        <authorList>
            <person name="Kaur P."/>
            <person name="Appels R."/>
            <person name="Bayer P.E."/>
            <person name="Keeble-Gagnere G."/>
            <person name="Wang J."/>
            <person name="Hirakawa H."/>
            <person name="Shirasawa K."/>
            <person name="Vercoe P."/>
            <person name="Stefanova K."/>
            <person name="Durmic Z."/>
            <person name="Nichols P."/>
            <person name="Revell C."/>
            <person name="Isobe S.N."/>
            <person name="Edwards D."/>
            <person name="Erskine W."/>
        </authorList>
    </citation>
    <scope>NUCLEOTIDE SEQUENCE [LARGE SCALE GENOMIC DNA]</scope>
    <source>
        <strain evidence="2">cv. Daliak</strain>
    </source>
</reference>
<evidence type="ECO:0000313" key="2">
    <source>
        <dbReference type="Proteomes" id="UP000242715"/>
    </source>
</evidence>
<proteinExistence type="predicted"/>
<evidence type="ECO:0000313" key="1">
    <source>
        <dbReference type="EMBL" id="GAU18835.1"/>
    </source>
</evidence>
<dbReference type="EMBL" id="DF973190">
    <property type="protein sequence ID" value="GAU18835.1"/>
    <property type="molecule type" value="Genomic_DNA"/>
</dbReference>
<gene>
    <name evidence="1" type="ORF">TSUD_228250</name>
</gene>
<sequence>MKAKVDNIAEDLKAMYSKLCTILATAPHLFSETQRQIIEENLKLLVLLQEDRNLGKIHN</sequence>
<organism evidence="1 2">
    <name type="scientific">Trifolium subterraneum</name>
    <name type="common">Subterranean clover</name>
    <dbReference type="NCBI Taxonomy" id="3900"/>
    <lineage>
        <taxon>Eukaryota</taxon>
        <taxon>Viridiplantae</taxon>
        <taxon>Streptophyta</taxon>
        <taxon>Embryophyta</taxon>
        <taxon>Tracheophyta</taxon>
        <taxon>Spermatophyta</taxon>
        <taxon>Magnoliopsida</taxon>
        <taxon>eudicotyledons</taxon>
        <taxon>Gunneridae</taxon>
        <taxon>Pentapetalae</taxon>
        <taxon>rosids</taxon>
        <taxon>fabids</taxon>
        <taxon>Fabales</taxon>
        <taxon>Fabaceae</taxon>
        <taxon>Papilionoideae</taxon>
        <taxon>50 kb inversion clade</taxon>
        <taxon>NPAAA clade</taxon>
        <taxon>Hologalegina</taxon>
        <taxon>IRL clade</taxon>
        <taxon>Trifolieae</taxon>
        <taxon>Trifolium</taxon>
    </lineage>
</organism>
<name>A0A2Z6MRG1_TRISU</name>
<keyword evidence="2" id="KW-1185">Reference proteome</keyword>
<accession>A0A2Z6MRG1</accession>
<dbReference type="Proteomes" id="UP000242715">
    <property type="component" value="Unassembled WGS sequence"/>
</dbReference>